<comment type="caution">
    <text evidence="2">The sequence shown here is derived from an EMBL/GenBank/DDBJ whole genome shotgun (WGS) entry which is preliminary data.</text>
</comment>
<evidence type="ECO:0000313" key="2">
    <source>
        <dbReference type="EMBL" id="KAG2250739.1"/>
    </source>
</evidence>
<evidence type="ECO:0000313" key="3">
    <source>
        <dbReference type="Proteomes" id="UP000886595"/>
    </source>
</evidence>
<proteinExistence type="predicted"/>
<name>A0A8X7TR14_BRACI</name>
<sequence length="87" mass="9363">MTAAVTGISSPEPPDPDPPDLTSAFTIPSTSLIHLVLCRLACDAELLIVKAASLRFQSGVRPVLVLSNSQSFISLLRRLALSFEDRQ</sequence>
<evidence type="ECO:0000256" key="1">
    <source>
        <dbReference type="SAM" id="MobiDB-lite"/>
    </source>
</evidence>
<feature type="region of interest" description="Disordered" evidence="1">
    <location>
        <begin position="1"/>
        <end position="22"/>
    </location>
</feature>
<dbReference type="AlphaFoldDB" id="A0A8X7TR14"/>
<dbReference type="Proteomes" id="UP000886595">
    <property type="component" value="Unassembled WGS sequence"/>
</dbReference>
<gene>
    <name evidence="2" type="ORF">Bca52824_080875</name>
</gene>
<accession>A0A8X7TR14</accession>
<dbReference type="EMBL" id="JAAMPC010000016">
    <property type="protein sequence ID" value="KAG2250739.1"/>
    <property type="molecule type" value="Genomic_DNA"/>
</dbReference>
<reference evidence="2 3" key="1">
    <citation type="submission" date="2020-02" db="EMBL/GenBank/DDBJ databases">
        <authorList>
            <person name="Ma Q."/>
            <person name="Huang Y."/>
            <person name="Song X."/>
            <person name="Pei D."/>
        </authorList>
    </citation>
    <scope>NUCLEOTIDE SEQUENCE [LARGE SCALE GENOMIC DNA]</scope>
    <source>
        <strain evidence="2">Sxm20200214</strain>
        <tissue evidence="2">Leaf</tissue>
    </source>
</reference>
<organism evidence="2 3">
    <name type="scientific">Brassica carinata</name>
    <name type="common">Ethiopian mustard</name>
    <name type="synonym">Abyssinian cabbage</name>
    <dbReference type="NCBI Taxonomy" id="52824"/>
    <lineage>
        <taxon>Eukaryota</taxon>
        <taxon>Viridiplantae</taxon>
        <taxon>Streptophyta</taxon>
        <taxon>Embryophyta</taxon>
        <taxon>Tracheophyta</taxon>
        <taxon>Spermatophyta</taxon>
        <taxon>Magnoliopsida</taxon>
        <taxon>eudicotyledons</taxon>
        <taxon>Gunneridae</taxon>
        <taxon>Pentapetalae</taxon>
        <taxon>rosids</taxon>
        <taxon>malvids</taxon>
        <taxon>Brassicales</taxon>
        <taxon>Brassicaceae</taxon>
        <taxon>Brassiceae</taxon>
        <taxon>Brassica</taxon>
    </lineage>
</organism>
<keyword evidence="3" id="KW-1185">Reference proteome</keyword>
<protein>
    <submittedName>
        <fullName evidence="2">Uncharacterized protein</fullName>
    </submittedName>
</protein>